<dbReference type="Gene3D" id="2.40.128.20">
    <property type="match status" value="1"/>
</dbReference>
<protein>
    <recommendedName>
        <fullName evidence="4">Lipocalin/cytosolic fatty-acid binding domain-containing protein</fullName>
    </recommendedName>
</protein>
<evidence type="ECO:0000313" key="2">
    <source>
        <dbReference type="EMBL" id="KRF78839.1"/>
    </source>
</evidence>
<feature type="signal peptide" evidence="1">
    <location>
        <begin position="1"/>
        <end position="21"/>
    </location>
</feature>
<dbReference type="OrthoDB" id="8032801at2759"/>
<accession>A0A0Q9W9E8</accession>
<dbReference type="EMBL" id="CH940652">
    <property type="protein sequence ID" value="KRF78839.1"/>
    <property type="molecule type" value="Genomic_DNA"/>
</dbReference>
<keyword evidence="3" id="KW-1185">Reference proteome</keyword>
<evidence type="ECO:0000256" key="1">
    <source>
        <dbReference type="SAM" id="SignalP"/>
    </source>
</evidence>
<dbReference type="AlphaFoldDB" id="A0A0Q9W9E8"/>
<evidence type="ECO:0000313" key="3">
    <source>
        <dbReference type="Proteomes" id="UP000008792"/>
    </source>
</evidence>
<reference evidence="2 3" key="1">
    <citation type="journal article" date="2007" name="Nature">
        <title>Evolution of genes and genomes on the Drosophila phylogeny.</title>
        <authorList>
            <consortium name="Drosophila 12 Genomes Consortium"/>
            <person name="Clark A.G."/>
            <person name="Eisen M.B."/>
            <person name="Smith D.R."/>
            <person name="Bergman C.M."/>
            <person name="Oliver B."/>
            <person name="Markow T.A."/>
            <person name="Kaufman T.C."/>
            <person name="Kellis M."/>
            <person name="Gelbart W."/>
            <person name="Iyer V.N."/>
            <person name="Pollard D.A."/>
            <person name="Sackton T.B."/>
            <person name="Larracuente A.M."/>
            <person name="Singh N.D."/>
            <person name="Abad J.P."/>
            <person name="Abt D.N."/>
            <person name="Adryan B."/>
            <person name="Aguade M."/>
            <person name="Akashi H."/>
            <person name="Anderson W.W."/>
            <person name="Aquadro C.F."/>
            <person name="Ardell D.H."/>
            <person name="Arguello R."/>
            <person name="Artieri C.G."/>
            <person name="Barbash D.A."/>
            <person name="Barker D."/>
            <person name="Barsanti P."/>
            <person name="Batterham P."/>
            <person name="Batzoglou S."/>
            <person name="Begun D."/>
            <person name="Bhutkar A."/>
            <person name="Blanco E."/>
            <person name="Bosak S.A."/>
            <person name="Bradley R.K."/>
            <person name="Brand A.D."/>
            <person name="Brent M.R."/>
            <person name="Brooks A.N."/>
            <person name="Brown R.H."/>
            <person name="Butlin R.K."/>
            <person name="Caggese C."/>
            <person name="Calvi B.R."/>
            <person name="Bernardo de Carvalho A."/>
            <person name="Caspi A."/>
            <person name="Castrezana S."/>
            <person name="Celniker S.E."/>
            <person name="Chang J.L."/>
            <person name="Chapple C."/>
            <person name="Chatterji S."/>
            <person name="Chinwalla A."/>
            <person name="Civetta A."/>
            <person name="Clifton S.W."/>
            <person name="Comeron J.M."/>
            <person name="Costello J.C."/>
            <person name="Coyne J.A."/>
            <person name="Daub J."/>
            <person name="David R.G."/>
            <person name="Delcher A.L."/>
            <person name="Delehaunty K."/>
            <person name="Do C.B."/>
            <person name="Ebling H."/>
            <person name="Edwards K."/>
            <person name="Eickbush T."/>
            <person name="Evans J.D."/>
            <person name="Filipski A."/>
            <person name="Findeiss S."/>
            <person name="Freyhult E."/>
            <person name="Fulton L."/>
            <person name="Fulton R."/>
            <person name="Garcia A.C."/>
            <person name="Gardiner A."/>
            <person name="Garfield D.A."/>
            <person name="Garvin B.E."/>
            <person name="Gibson G."/>
            <person name="Gilbert D."/>
            <person name="Gnerre S."/>
            <person name="Godfrey J."/>
            <person name="Good R."/>
            <person name="Gotea V."/>
            <person name="Gravely B."/>
            <person name="Greenberg A.J."/>
            <person name="Griffiths-Jones S."/>
            <person name="Gross S."/>
            <person name="Guigo R."/>
            <person name="Gustafson E.A."/>
            <person name="Haerty W."/>
            <person name="Hahn M.W."/>
            <person name="Halligan D.L."/>
            <person name="Halpern A.L."/>
            <person name="Halter G.M."/>
            <person name="Han M.V."/>
            <person name="Heger A."/>
            <person name="Hillier L."/>
            <person name="Hinrichs A.S."/>
            <person name="Holmes I."/>
            <person name="Hoskins R.A."/>
            <person name="Hubisz M.J."/>
            <person name="Hultmark D."/>
            <person name="Huntley M.A."/>
            <person name="Jaffe D.B."/>
            <person name="Jagadeeshan S."/>
            <person name="Jeck W.R."/>
            <person name="Johnson J."/>
            <person name="Jones C.D."/>
            <person name="Jordan W.C."/>
            <person name="Karpen G.H."/>
            <person name="Kataoka E."/>
            <person name="Keightley P.D."/>
            <person name="Kheradpour P."/>
            <person name="Kirkness E.F."/>
            <person name="Koerich L.B."/>
            <person name="Kristiansen K."/>
            <person name="Kudrna D."/>
            <person name="Kulathinal R.J."/>
            <person name="Kumar S."/>
            <person name="Kwok R."/>
            <person name="Lander E."/>
            <person name="Langley C.H."/>
            <person name="Lapoint R."/>
            <person name="Lazzaro B.P."/>
            <person name="Lee S.J."/>
            <person name="Levesque L."/>
            <person name="Li R."/>
            <person name="Lin C.F."/>
            <person name="Lin M.F."/>
            <person name="Lindblad-Toh K."/>
            <person name="Llopart A."/>
            <person name="Long M."/>
            <person name="Low L."/>
            <person name="Lozovsky E."/>
            <person name="Lu J."/>
            <person name="Luo M."/>
            <person name="Machado C.A."/>
            <person name="Makalowski W."/>
            <person name="Marzo M."/>
            <person name="Matsuda M."/>
            <person name="Matzkin L."/>
            <person name="McAllister B."/>
            <person name="McBride C.S."/>
            <person name="McKernan B."/>
            <person name="McKernan K."/>
            <person name="Mendez-Lago M."/>
            <person name="Minx P."/>
            <person name="Mollenhauer M.U."/>
            <person name="Montooth K."/>
            <person name="Mount S.M."/>
            <person name="Mu X."/>
            <person name="Myers E."/>
            <person name="Negre B."/>
            <person name="Newfeld S."/>
            <person name="Nielsen R."/>
            <person name="Noor M.A."/>
            <person name="O'Grady P."/>
            <person name="Pachter L."/>
            <person name="Papaceit M."/>
            <person name="Parisi M.J."/>
            <person name="Parisi M."/>
            <person name="Parts L."/>
            <person name="Pedersen J.S."/>
            <person name="Pesole G."/>
            <person name="Phillippy A.M."/>
            <person name="Ponting C.P."/>
            <person name="Pop M."/>
            <person name="Porcelli D."/>
            <person name="Powell J.R."/>
            <person name="Prohaska S."/>
            <person name="Pruitt K."/>
            <person name="Puig M."/>
            <person name="Quesneville H."/>
            <person name="Ram K.R."/>
            <person name="Rand D."/>
            <person name="Rasmussen M.D."/>
            <person name="Reed L.K."/>
            <person name="Reenan R."/>
            <person name="Reily A."/>
            <person name="Remington K.A."/>
            <person name="Rieger T.T."/>
            <person name="Ritchie M.G."/>
            <person name="Robin C."/>
            <person name="Rogers Y.H."/>
            <person name="Rohde C."/>
            <person name="Rozas J."/>
            <person name="Rubenfield M.J."/>
            <person name="Ruiz A."/>
            <person name="Russo S."/>
            <person name="Salzberg S.L."/>
            <person name="Sanchez-Gracia A."/>
            <person name="Saranga D.J."/>
            <person name="Sato H."/>
            <person name="Schaeffer S.W."/>
            <person name="Schatz M.C."/>
            <person name="Schlenke T."/>
            <person name="Schwartz R."/>
            <person name="Segarra C."/>
            <person name="Singh R.S."/>
            <person name="Sirot L."/>
            <person name="Sirota M."/>
            <person name="Sisneros N.B."/>
            <person name="Smith C.D."/>
            <person name="Smith T.F."/>
            <person name="Spieth J."/>
            <person name="Stage D.E."/>
            <person name="Stark A."/>
            <person name="Stephan W."/>
            <person name="Strausberg R.L."/>
            <person name="Strempel S."/>
            <person name="Sturgill D."/>
            <person name="Sutton G."/>
            <person name="Sutton G.G."/>
            <person name="Tao W."/>
            <person name="Teichmann S."/>
            <person name="Tobari Y.N."/>
            <person name="Tomimura Y."/>
            <person name="Tsolas J.M."/>
            <person name="Valente V.L."/>
            <person name="Venter E."/>
            <person name="Venter J.C."/>
            <person name="Vicario S."/>
            <person name="Vieira F.G."/>
            <person name="Vilella A.J."/>
            <person name="Villasante A."/>
            <person name="Walenz B."/>
            <person name="Wang J."/>
            <person name="Wasserman M."/>
            <person name="Watts T."/>
            <person name="Wilson D."/>
            <person name="Wilson R.K."/>
            <person name="Wing R.A."/>
            <person name="Wolfner M.F."/>
            <person name="Wong A."/>
            <person name="Wong G.K."/>
            <person name="Wu C.I."/>
            <person name="Wu G."/>
            <person name="Yamamoto D."/>
            <person name="Yang H.P."/>
            <person name="Yang S.P."/>
            <person name="Yorke J.A."/>
            <person name="Yoshida K."/>
            <person name="Zdobnov E."/>
            <person name="Zhang P."/>
            <person name="Zhang Y."/>
            <person name="Zimin A.V."/>
            <person name="Baldwin J."/>
            <person name="Abdouelleil A."/>
            <person name="Abdulkadir J."/>
            <person name="Abebe A."/>
            <person name="Abera B."/>
            <person name="Abreu J."/>
            <person name="Acer S.C."/>
            <person name="Aftuck L."/>
            <person name="Alexander A."/>
            <person name="An P."/>
            <person name="Anderson E."/>
            <person name="Anderson S."/>
            <person name="Arachi H."/>
            <person name="Azer M."/>
            <person name="Bachantsang P."/>
            <person name="Barry A."/>
            <person name="Bayul T."/>
            <person name="Berlin A."/>
            <person name="Bessette D."/>
            <person name="Bloom T."/>
            <person name="Blye J."/>
            <person name="Boguslavskiy L."/>
            <person name="Bonnet C."/>
            <person name="Boukhgalter B."/>
            <person name="Bourzgui I."/>
            <person name="Brown A."/>
            <person name="Cahill P."/>
            <person name="Channer S."/>
            <person name="Cheshatsang Y."/>
            <person name="Chuda L."/>
            <person name="Citroen M."/>
            <person name="Collymore A."/>
            <person name="Cooke P."/>
            <person name="Costello M."/>
            <person name="D'Aco K."/>
            <person name="Daza R."/>
            <person name="De Haan G."/>
            <person name="DeGray S."/>
            <person name="DeMaso C."/>
            <person name="Dhargay N."/>
            <person name="Dooley K."/>
            <person name="Dooley E."/>
            <person name="Doricent M."/>
            <person name="Dorje P."/>
            <person name="Dorjee K."/>
            <person name="Dupes A."/>
            <person name="Elong R."/>
            <person name="Falk J."/>
            <person name="Farina A."/>
            <person name="Faro S."/>
            <person name="Ferguson D."/>
            <person name="Fisher S."/>
            <person name="Foley C.D."/>
            <person name="Franke A."/>
            <person name="Friedrich D."/>
            <person name="Gadbois L."/>
            <person name="Gearin G."/>
            <person name="Gearin C.R."/>
            <person name="Giannoukos G."/>
            <person name="Goode T."/>
            <person name="Graham J."/>
            <person name="Grandbois E."/>
            <person name="Grewal S."/>
            <person name="Gyaltsen K."/>
            <person name="Hafez N."/>
            <person name="Hagos B."/>
            <person name="Hall J."/>
            <person name="Henson C."/>
            <person name="Hollinger A."/>
            <person name="Honan T."/>
            <person name="Huard M.D."/>
            <person name="Hughes L."/>
            <person name="Hurhula B."/>
            <person name="Husby M.E."/>
            <person name="Kamat A."/>
            <person name="Kanga B."/>
            <person name="Kashin S."/>
            <person name="Khazanovich D."/>
            <person name="Kisner P."/>
            <person name="Lance K."/>
            <person name="Lara M."/>
            <person name="Lee W."/>
            <person name="Lennon N."/>
            <person name="Letendre F."/>
            <person name="LeVine R."/>
            <person name="Lipovsky A."/>
            <person name="Liu X."/>
            <person name="Liu J."/>
            <person name="Liu S."/>
            <person name="Lokyitsang T."/>
            <person name="Lokyitsang Y."/>
            <person name="Lubonja R."/>
            <person name="Lui A."/>
            <person name="MacDonald P."/>
            <person name="Magnisalis V."/>
            <person name="Maru K."/>
            <person name="Matthews C."/>
            <person name="McCusker W."/>
            <person name="McDonough S."/>
            <person name="Mehta T."/>
            <person name="Meldrim J."/>
            <person name="Meneus L."/>
            <person name="Mihai O."/>
            <person name="Mihalev A."/>
            <person name="Mihova T."/>
            <person name="Mittelman R."/>
            <person name="Mlenga V."/>
            <person name="Montmayeur A."/>
            <person name="Mulrain L."/>
            <person name="Navidi A."/>
            <person name="Naylor J."/>
            <person name="Negash T."/>
            <person name="Nguyen T."/>
            <person name="Nguyen N."/>
            <person name="Nicol R."/>
            <person name="Norbu C."/>
            <person name="Norbu N."/>
            <person name="Novod N."/>
            <person name="O'Neill B."/>
            <person name="Osman S."/>
            <person name="Markiewicz E."/>
            <person name="Oyono O.L."/>
            <person name="Patti C."/>
            <person name="Phunkhang P."/>
            <person name="Pierre F."/>
            <person name="Priest M."/>
            <person name="Raghuraman S."/>
            <person name="Rege F."/>
            <person name="Reyes R."/>
            <person name="Rise C."/>
            <person name="Rogov P."/>
            <person name="Ross K."/>
            <person name="Ryan E."/>
            <person name="Settipalli S."/>
            <person name="Shea T."/>
            <person name="Sherpa N."/>
            <person name="Shi L."/>
            <person name="Shih D."/>
            <person name="Sparrow T."/>
            <person name="Spaulding J."/>
            <person name="Stalker J."/>
            <person name="Stange-Thomann N."/>
            <person name="Stavropoulos S."/>
            <person name="Stone C."/>
            <person name="Strader C."/>
            <person name="Tesfaye S."/>
            <person name="Thomson T."/>
            <person name="Thoulutsang Y."/>
            <person name="Thoulutsang D."/>
            <person name="Topham K."/>
            <person name="Topping I."/>
            <person name="Tsamla T."/>
            <person name="Vassiliev H."/>
            <person name="Vo A."/>
            <person name="Wangchuk T."/>
            <person name="Wangdi T."/>
            <person name="Weiand M."/>
            <person name="Wilkinson J."/>
            <person name="Wilson A."/>
            <person name="Yadav S."/>
            <person name="Young G."/>
            <person name="Yu Q."/>
            <person name="Zembek L."/>
            <person name="Zhong D."/>
            <person name="Zimmer A."/>
            <person name="Zwirko Z."/>
            <person name="Jaffe D.B."/>
            <person name="Alvarez P."/>
            <person name="Brockman W."/>
            <person name="Butler J."/>
            <person name="Chin C."/>
            <person name="Gnerre S."/>
            <person name="Grabherr M."/>
            <person name="Kleber M."/>
            <person name="Mauceli E."/>
            <person name="MacCallum I."/>
        </authorList>
    </citation>
    <scope>NUCLEOTIDE SEQUENCE [LARGE SCALE GENOMIC DNA]</scope>
    <source>
        <strain evidence="3">Tucson 15010-1051.87</strain>
    </source>
</reference>
<sequence>MESKIFVLLISALIWTDCAQSQLPDDLSCETVSTQRLNLTALAGYWYEAVRVPNVDVMKCLNVSVPATVDHELELQLEYVNTVDKRPLTVKENITFPWDDATANGLFTLVYITELMNISVTYKLVYAQPKLMAILCGYSSISPMPLFKIFTRQRQLDPIIVSYITTQLDKTPYGNNIHWTEQSPDRCNAAVSPKLTLIIAFGLAIICSLWS</sequence>
<name>A0A0Q9W9E8_DROVI</name>
<feature type="chain" id="PRO_5006386580" description="Lipocalin/cytosolic fatty-acid binding domain-containing protein" evidence="1">
    <location>
        <begin position="22"/>
        <end position="211"/>
    </location>
</feature>
<dbReference type="InParanoid" id="A0A0Q9W9E8"/>
<proteinExistence type="predicted"/>
<dbReference type="KEGG" id="dvi:6633221"/>
<evidence type="ECO:0008006" key="4">
    <source>
        <dbReference type="Google" id="ProtNLM"/>
    </source>
</evidence>
<dbReference type="Proteomes" id="UP000008792">
    <property type="component" value="Unassembled WGS sequence"/>
</dbReference>
<keyword evidence="1" id="KW-0732">Signal</keyword>
<dbReference type="InterPro" id="IPR012674">
    <property type="entry name" value="Calycin"/>
</dbReference>
<dbReference type="SUPFAM" id="SSF50814">
    <property type="entry name" value="Lipocalins"/>
    <property type="match status" value="1"/>
</dbReference>
<gene>
    <name evidence="2" type="primary">Dvir\GJ10860</name>
    <name evidence="2" type="ORF">Dvir_GJ10860</name>
</gene>
<organism evidence="2 3">
    <name type="scientific">Drosophila virilis</name>
    <name type="common">Fruit fly</name>
    <dbReference type="NCBI Taxonomy" id="7244"/>
    <lineage>
        <taxon>Eukaryota</taxon>
        <taxon>Metazoa</taxon>
        <taxon>Ecdysozoa</taxon>
        <taxon>Arthropoda</taxon>
        <taxon>Hexapoda</taxon>
        <taxon>Insecta</taxon>
        <taxon>Pterygota</taxon>
        <taxon>Neoptera</taxon>
        <taxon>Endopterygota</taxon>
        <taxon>Diptera</taxon>
        <taxon>Brachycera</taxon>
        <taxon>Muscomorpha</taxon>
        <taxon>Ephydroidea</taxon>
        <taxon>Drosophilidae</taxon>
        <taxon>Drosophila</taxon>
    </lineage>
</organism>